<dbReference type="SUPFAM" id="SSF48452">
    <property type="entry name" value="TPR-like"/>
    <property type="match status" value="1"/>
</dbReference>
<feature type="compositionally biased region" description="Low complexity" evidence="7">
    <location>
        <begin position="93"/>
        <end position="105"/>
    </location>
</feature>
<dbReference type="PANTHER" id="PTHR47926:SF353">
    <property type="entry name" value="DYW DOMAIN-CONTAINING PROTEIN"/>
    <property type="match status" value="1"/>
</dbReference>
<evidence type="ECO:0000313" key="9">
    <source>
        <dbReference type="EMBL" id="CAL1389482.1"/>
    </source>
</evidence>
<evidence type="ECO:0000256" key="3">
    <source>
        <dbReference type="ARBA" id="ARBA00022737"/>
    </source>
</evidence>
<dbReference type="NCBIfam" id="TIGR00756">
    <property type="entry name" value="PPR"/>
    <property type="match status" value="1"/>
</dbReference>
<accession>A0AAV2EUQ2</accession>
<evidence type="ECO:0000256" key="4">
    <source>
        <dbReference type="ARBA" id="ARBA00022946"/>
    </source>
</evidence>
<evidence type="ECO:0000256" key="5">
    <source>
        <dbReference type="ARBA" id="ARBA00023128"/>
    </source>
</evidence>
<comment type="similarity">
    <text evidence="2">Belongs to the PPR family. PCMP-H subfamily.</text>
</comment>
<dbReference type="PROSITE" id="PS51375">
    <property type="entry name" value="PPR"/>
    <property type="match status" value="1"/>
</dbReference>
<dbReference type="EMBL" id="OZ034818">
    <property type="protein sequence ID" value="CAL1389482.1"/>
    <property type="molecule type" value="Genomic_DNA"/>
</dbReference>
<dbReference type="GO" id="GO:0009451">
    <property type="term" value="P:RNA modification"/>
    <property type="evidence" value="ECO:0007669"/>
    <property type="project" value="InterPro"/>
</dbReference>
<name>A0AAV2EUQ2_9ROSI</name>
<dbReference type="InterPro" id="IPR032867">
    <property type="entry name" value="DYW_dom"/>
</dbReference>
<evidence type="ECO:0000313" key="10">
    <source>
        <dbReference type="Proteomes" id="UP001497516"/>
    </source>
</evidence>
<sequence>MASFMAVRRSRTPLSSSSSVIKVRLLPHLSLSPLDRVLAAVRTLSTSSAIPNEFHRPPPPPPPSHSEPRVFHGERHTDQVPRWENRVPPPPQQQQGNHHQWHLPQQNPPPQQQQGNHHQWHHPQQSPPPQMGAGQGNYQGNFSNQRQNSNQGFPSIGYPNPNTNANPDQGYPNRGFNQPQHPPPQGGPGHWNSPGGQSYPQHHNPPAQVNHNVQNYGQRGAPNQWNNQVQVQHPQPRNFEAEPVIPVASLADLLRLCQEGKVKEAIELMDKGLRADYACFDSLFGLCSKLEDAKKVHDYLLQSTCRGDLRLNNKVIEMYGRCESMTDARRVFDHMPERNMDTWHLMIHGYANNSLGDEGLQLFEQMRKLDLKPTEETFLAVLSACGSADAVDEAFIHFKSMKNDFGIDQQMEHYVGMIDVLGKCGFLNEIEQYIEKLPFDPSVEIWEKYMNYARIHGDVDLEDRLEELIVSMDPSKAAAKKIPTPPPVKRTAVSMLEGKSRIAEYRYPALYKDDPKLKELMELKNSGYVPDTRYVLHDIDQEAKEQALLYHSERLAIAYGLISTPARTTLRIIKNLRICGDCHNAIKIMSRIVGRELIVRDNKRFHHFRDGKCSCGDYW</sequence>
<dbReference type="AlphaFoldDB" id="A0AAV2EUQ2"/>
<feature type="repeat" description="PPR" evidence="6">
    <location>
        <begin position="339"/>
        <end position="373"/>
    </location>
</feature>
<keyword evidence="4" id="KW-0809">Transit peptide</keyword>
<dbReference type="GO" id="GO:0005739">
    <property type="term" value="C:mitochondrion"/>
    <property type="evidence" value="ECO:0007669"/>
    <property type="project" value="UniProtKB-SubCell"/>
</dbReference>
<dbReference type="InterPro" id="IPR011990">
    <property type="entry name" value="TPR-like_helical_dom_sf"/>
</dbReference>
<dbReference type="Gene3D" id="1.25.40.10">
    <property type="entry name" value="Tetratricopeptide repeat domain"/>
    <property type="match status" value="1"/>
</dbReference>
<evidence type="ECO:0000256" key="1">
    <source>
        <dbReference type="ARBA" id="ARBA00004173"/>
    </source>
</evidence>
<protein>
    <recommendedName>
        <fullName evidence="8">DYW domain-containing protein</fullName>
    </recommendedName>
</protein>
<feature type="domain" description="DYW" evidence="8">
    <location>
        <begin position="527"/>
        <end position="619"/>
    </location>
</feature>
<keyword evidence="3" id="KW-0677">Repeat</keyword>
<reference evidence="9 10" key="1">
    <citation type="submission" date="2024-04" db="EMBL/GenBank/DDBJ databases">
        <authorList>
            <person name="Fracassetti M."/>
        </authorList>
    </citation>
    <scope>NUCLEOTIDE SEQUENCE [LARGE SCALE GENOMIC DNA]</scope>
</reference>
<gene>
    <name evidence="9" type="ORF">LTRI10_LOCUS30335</name>
</gene>
<feature type="compositionally biased region" description="Basic and acidic residues" evidence="7">
    <location>
        <begin position="66"/>
        <end position="85"/>
    </location>
</feature>
<dbReference type="Pfam" id="PF14432">
    <property type="entry name" value="DYW_deaminase"/>
    <property type="match status" value="1"/>
</dbReference>
<organism evidence="9 10">
    <name type="scientific">Linum trigynum</name>
    <dbReference type="NCBI Taxonomy" id="586398"/>
    <lineage>
        <taxon>Eukaryota</taxon>
        <taxon>Viridiplantae</taxon>
        <taxon>Streptophyta</taxon>
        <taxon>Embryophyta</taxon>
        <taxon>Tracheophyta</taxon>
        <taxon>Spermatophyta</taxon>
        <taxon>Magnoliopsida</taxon>
        <taxon>eudicotyledons</taxon>
        <taxon>Gunneridae</taxon>
        <taxon>Pentapetalae</taxon>
        <taxon>rosids</taxon>
        <taxon>fabids</taxon>
        <taxon>Malpighiales</taxon>
        <taxon>Linaceae</taxon>
        <taxon>Linum</taxon>
    </lineage>
</organism>
<dbReference type="FunFam" id="1.25.40.10:FF:000503">
    <property type="entry name" value="Pentatricopeptide repeat-containing protein, mitochondrial"/>
    <property type="match status" value="1"/>
</dbReference>
<dbReference type="Proteomes" id="UP001497516">
    <property type="component" value="Chromosome 5"/>
</dbReference>
<evidence type="ECO:0000256" key="7">
    <source>
        <dbReference type="SAM" id="MobiDB-lite"/>
    </source>
</evidence>
<keyword evidence="10" id="KW-1185">Reference proteome</keyword>
<comment type="subcellular location">
    <subcellularLocation>
        <location evidence="1">Mitochondrion</location>
    </subcellularLocation>
</comment>
<evidence type="ECO:0000256" key="6">
    <source>
        <dbReference type="PROSITE-ProRule" id="PRU00708"/>
    </source>
</evidence>
<feature type="region of interest" description="Disordered" evidence="7">
    <location>
        <begin position="49"/>
        <end position="223"/>
    </location>
</feature>
<keyword evidence="5" id="KW-0496">Mitochondrion</keyword>
<dbReference type="PANTHER" id="PTHR47926">
    <property type="entry name" value="PENTATRICOPEPTIDE REPEAT-CONTAINING PROTEIN"/>
    <property type="match status" value="1"/>
</dbReference>
<feature type="compositionally biased region" description="Polar residues" evidence="7">
    <location>
        <begin position="194"/>
        <end position="223"/>
    </location>
</feature>
<dbReference type="GO" id="GO:0003723">
    <property type="term" value="F:RNA binding"/>
    <property type="evidence" value="ECO:0007669"/>
    <property type="project" value="InterPro"/>
</dbReference>
<proteinExistence type="inferred from homology"/>
<dbReference type="InterPro" id="IPR002885">
    <property type="entry name" value="PPR_rpt"/>
</dbReference>
<dbReference type="Pfam" id="PF01535">
    <property type="entry name" value="PPR"/>
    <property type="match status" value="3"/>
</dbReference>
<feature type="compositionally biased region" description="Polar residues" evidence="7">
    <location>
        <begin position="136"/>
        <end position="153"/>
    </location>
</feature>
<dbReference type="GO" id="GO:0008270">
    <property type="term" value="F:zinc ion binding"/>
    <property type="evidence" value="ECO:0007669"/>
    <property type="project" value="InterPro"/>
</dbReference>
<dbReference type="InterPro" id="IPR046960">
    <property type="entry name" value="PPR_At4g14850-like_plant"/>
</dbReference>
<evidence type="ECO:0000256" key="2">
    <source>
        <dbReference type="ARBA" id="ARBA00006643"/>
    </source>
</evidence>
<evidence type="ECO:0000259" key="8">
    <source>
        <dbReference type="Pfam" id="PF14432"/>
    </source>
</evidence>